<dbReference type="PANTHER" id="PTHR10642:SF26">
    <property type="entry name" value="RIBONUCLEASE H1"/>
    <property type="match status" value="1"/>
</dbReference>
<dbReference type="PANTHER" id="PTHR10642">
    <property type="entry name" value="RIBONUCLEASE H1"/>
    <property type="match status" value="1"/>
</dbReference>
<accession>A0A9P7E2V8</accession>
<dbReference type="Pfam" id="PF00075">
    <property type="entry name" value="RNase_H"/>
    <property type="match status" value="1"/>
</dbReference>
<sequence>MHHSNQIGKLVAVLVAIQSANPLTPIKIVTDSKYVINSLNTHLDDWENAGWINISNAQLFKAIAYQLHWCSAQTTFQWVKGHSQVMGNKRVDQLAQNRALKITTDVIDTYVPRNFDLQGAKMSRITQRLAYKALMMKKKHIKYKRPTLGLLDVMRYAIKALTTMLETDESIWQGCRNKDLLKKVQIFLYKTLNNAFHIGDFWTQVPTLEHRACCQSCREEPESMEHILTQCSNPIRKQTWDLAKNLWPDKHGPWPEPHIGLIMGSRNISVISFMLDLDPIIFPCLPSLYLDPISN</sequence>
<reference evidence="9" key="1">
    <citation type="journal article" date="2020" name="New Phytol.">
        <title>Comparative genomics reveals dynamic genome evolution in host specialist ectomycorrhizal fungi.</title>
        <authorList>
            <person name="Lofgren L.A."/>
            <person name="Nguyen N.H."/>
            <person name="Vilgalys R."/>
            <person name="Ruytinx J."/>
            <person name="Liao H.L."/>
            <person name="Branco S."/>
            <person name="Kuo A."/>
            <person name="LaButti K."/>
            <person name="Lipzen A."/>
            <person name="Andreopoulos W."/>
            <person name="Pangilinan J."/>
            <person name="Riley R."/>
            <person name="Hundley H."/>
            <person name="Na H."/>
            <person name="Barry K."/>
            <person name="Grigoriev I.V."/>
            <person name="Stajich J.E."/>
            <person name="Kennedy P.G."/>
        </authorList>
    </citation>
    <scope>NUCLEOTIDE SEQUENCE</scope>
    <source>
        <strain evidence="9">MN1</strain>
    </source>
</reference>
<dbReference type="GO" id="GO:0043137">
    <property type="term" value="P:DNA replication, removal of RNA primer"/>
    <property type="evidence" value="ECO:0007669"/>
    <property type="project" value="TreeGrafter"/>
</dbReference>
<dbReference type="EC" id="3.1.26.4" evidence="3"/>
<comment type="catalytic activity">
    <reaction evidence="1">
        <text>Endonucleolytic cleavage to 5'-phosphomonoester.</text>
        <dbReference type="EC" id="3.1.26.4"/>
    </reaction>
</comment>
<proteinExistence type="inferred from homology"/>
<evidence type="ECO:0000256" key="4">
    <source>
        <dbReference type="ARBA" id="ARBA00022722"/>
    </source>
</evidence>
<keyword evidence="10" id="KW-1185">Reference proteome</keyword>
<dbReference type="GO" id="GO:0003676">
    <property type="term" value="F:nucleic acid binding"/>
    <property type="evidence" value="ECO:0007669"/>
    <property type="project" value="InterPro"/>
</dbReference>
<dbReference type="EMBL" id="JABBWG010000034">
    <property type="protein sequence ID" value="KAG1809377.1"/>
    <property type="molecule type" value="Genomic_DNA"/>
</dbReference>
<dbReference type="GO" id="GO:0004523">
    <property type="term" value="F:RNA-DNA hybrid ribonuclease activity"/>
    <property type="evidence" value="ECO:0007669"/>
    <property type="project" value="UniProtKB-EC"/>
</dbReference>
<keyword evidence="6" id="KW-0255">Endonuclease</keyword>
<dbReference type="InterPro" id="IPR036397">
    <property type="entry name" value="RNaseH_sf"/>
</dbReference>
<dbReference type="SUPFAM" id="SSF53098">
    <property type="entry name" value="Ribonuclease H-like"/>
    <property type="match status" value="1"/>
</dbReference>
<evidence type="ECO:0000256" key="7">
    <source>
        <dbReference type="ARBA" id="ARBA00022801"/>
    </source>
</evidence>
<evidence type="ECO:0000313" key="9">
    <source>
        <dbReference type="EMBL" id="KAG1809377.1"/>
    </source>
</evidence>
<dbReference type="Gene3D" id="3.30.420.10">
    <property type="entry name" value="Ribonuclease H-like superfamily/Ribonuclease H"/>
    <property type="match status" value="1"/>
</dbReference>
<evidence type="ECO:0000256" key="6">
    <source>
        <dbReference type="ARBA" id="ARBA00022759"/>
    </source>
</evidence>
<keyword evidence="4" id="KW-0540">Nuclease</keyword>
<name>A0A9P7E2V8_9AGAM</name>
<feature type="domain" description="RNase H type-1" evidence="8">
    <location>
        <begin position="1"/>
        <end position="100"/>
    </location>
</feature>
<dbReference type="RefSeq" id="XP_041189203.1">
    <property type="nucleotide sequence ID" value="XM_041331495.1"/>
</dbReference>
<organism evidence="9 10">
    <name type="scientific">Suillus subaureus</name>
    <dbReference type="NCBI Taxonomy" id="48587"/>
    <lineage>
        <taxon>Eukaryota</taxon>
        <taxon>Fungi</taxon>
        <taxon>Dikarya</taxon>
        <taxon>Basidiomycota</taxon>
        <taxon>Agaricomycotina</taxon>
        <taxon>Agaricomycetes</taxon>
        <taxon>Agaricomycetidae</taxon>
        <taxon>Boletales</taxon>
        <taxon>Suillineae</taxon>
        <taxon>Suillaceae</taxon>
        <taxon>Suillus</taxon>
    </lineage>
</organism>
<evidence type="ECO:0000256" key="1">
    <source>
        <dbReference type="ARBA" id="ARBA00000077"/>
    </source>
</evidence>
<gene>
    <name evidence="9" type="ORF">BJ212DRAFT_1279459</name>
</gene>
<keyword evidence="5" id="KW-0479">Metal-binding</keyword>
<dbReference type="InterPro" id="IPR012337">
    <property type="entry name" value="RNaseH-like_sf"/>
</dbReference>
<dbReference type="OrthoDB" id="2752996at2759"/>
<dbReference type="GeneID" id="64625512"/>
<dbReference type="GO" id="GO:0046872">
    <property type="term" value="F:metal ion binding"/>
    <property type="evidence" value="ECO:0007669"/>
    <property type="project" value="UniProtKB-KW"/>
</dbReference>
<evidence type="ECO:0000313" key="10">
    <source>
        <dbReference type="Proteomes" id="UP000807769"/>
    </source>
</evidence>
<evidence type="ECO:0000256" key="3">
    <source>
        <dbReference type="ARBA" id="ARBA00012180"/>
    </source>
</evidence>
<evidence type="ECO:0000256" key="5">
    <source>
        <dbReference type="ARBA" id="ARBA00022723"/>
    </source>
</evidence>
<evidence type="ECO:0000259" key="8">
    <source>
        <dbReference type="PROSITE" id="PS50879"/>
    </source>
</evidence>
<keyword evidence="7" id="KW-0378">Hydrolase</keyword>
<protein>
    <recommendedName>
        <fullName evidence="3">ribonuclease H</fullName>
        <ecNumber evidence="3">3.1.26.4</ecNumber>
    </recommendedName>
</protein>
<comment type="similarity">
    <text evidence="2">Belongs to the RNase H family.</text>
</comment>
<dbReference type="PROSITE" id="PS50879">
    <property type="entry name" value="RNASE_H_1"/>
    <property type="match status" value="1"/>
</dbReference>
<dbReference type="InterPro" id="IPR050092">
    <property type="entry name" value="RNase_H"/>
</dbReference>
<dbReference type="AlphaFoldDB" id="A0A9P7E2V8"/>
<evidence type="ECO:0000256" key="2">
    <source>
        <dbReference type="ARBA" id="ARBA00005300"/>
    </source>
</evidence>
<dbReference type="InterPro" id="IPR002156">
    <property type="entry name" value="RNaseH_domain"/>
</dbReference>
<comment type="caution">
    <text evidence="9">The sequence shown here is derived from an EMBL/GenBank/DDBJ whole genome shotgun (WGS) entry which is preliminary data.</text>
</comment>
<dbReference type="Proteomes" id="UP000807769">
    <property type="component" value="Unassembled WGS sequence"/>
</dbReference>